<evidence type="ECO:0000313" key="11">
    <source>
        <dbReference type="EMBL" id="PNH31059.1"/>
    </source>
</evidence>
<dbReference type="GO" id="GO:0046872">
    <property type="term" value="F:metal ion binding"/>
    <property type="evidence" value="ECO:0007669"/>
    <property type="project" value="UniProtKB-KW"/>
</dbReference>
<evidence type="ECO:0000256" key="8">
    <source>
        <dbReference type="ARBA" id="ARBA00023049"/>
    </source>
</evidence>
<evidence type="ECO:0000256" key="7">
    <source>
        <dbReference type="ARBA" id="ARBA00022833"/>
    </source>
</evidence>
<dbReference type="InterPro" id="IPR037518">
    <property type="entry name" value="MPN"/>
</dbReference>
<evidence type="ECO:0000256" key="6">
    <source>
        <dbReference type="ARBA" id="ARBA00022801"/>
    </source>
</evidence>
<feature type="domain" description="MPN" evidence="10">
    <location>
        <begin position="374"/>
        <end position="501"/>
    </location>
</feature>
<feature type="compositionally biased region" description="Basic and acidic residues" evidence="9">
    <location>
        <begin position="342"/>
        <end position="353"/>
    </location>
</feature>
<comment type="caution">
    <text evidence="11">The sequence shown here is derived from an EMBL/GenBank/DDBJ whole genome shotgun (WGS) entry which is preliminary data.</text>
</comment>
<dbReference type="SUPFAM" id="SSF102712">
    <property type="entry name" value="JAB1/MPN domain"/>
    <property type="match status" value="1"/>
</dbReference>
<protein>
    <recommendedName>
        <fullName evidence="10">MPN domain-containing protein</fullName>
    </recommendedName>
</protein>
<dbReference type="Proteomes" id="UP000288725">
    <property type="component" value="Chromosome 7"/>
</dbReference>
<dbReference type="PANTHER" id="PTHR12947:SF13">
    <property type="entry name" value="FI19924P1"/>
    <property type="match status" value="1"/>
</dbReference>
<dbReference type="GO" id="GO:0006508">
    <property type="term" value="P:proteolysis"/>
    <property type="evidence" value="ECO:0007669"/>
    <property type="project" value="UniProtKB-KW"/>
</dbReference>
<dbReference type="GO" id="GO:0140492">
    <property type="term" value="F:metal-dependent deubiquitinase activity"/>
    <property type="evidence" value="ECO:0007669"/>
    <property type="project" value="InterPro"/>
</dbReference>
<dbReference type="GO" id="GO:0005768">
    <property type="term" value="C:endosome"/>
    <property type="evidence" value="ECO:0007669"/>
    <property type="project" value="TreeGrafter"/>
</dbReference>
<dbReference type="Pfam" id="PF08969">
    <property type="entry name" value="USP8_dimer"/>
    <property type="match status" value="1"/>
</dbReference>
<reference evidence="11 13" key="1">
    <citation type="submission" date="2017-12" db="EMBL/GenBank/DDBJ databases">
        <title>Comparative genomics yields insights into virulence evolution of Verticillium dahliae.</title>
        <authorList>
            <person name="Fan R."/>
            <person name="Armitage A.D."/>
            <person name="Cascant-Lopez E."/>
            <person name="Sobczyk M."/>
            <person name="Cockerton H.M."/>
            <person name="Harrison R.J."/>
        </authorList>
    </citation>
    <scope>NUCLEOTIDE SEQUENCE [LARGE SCALE GENOMIC DNA]</scope>
    <source>
        <strain evidence="11 13">12008</strain>
    </source>
</reference>
<dbReference type="CDD" id="cd08066">
    <property type="entry name" value="MPN_AMSH_like"/>
    <property type="match status" value="1"/>
</dbReference>
<dbReference type="Gene3D" id="3.40.140.10">
    <property type="entry name" value="Cytidine Deaminase, domain 2"/>
    <property type="match status" value="1"/>
</dbReference>
<dbReference type="GO" id="GO:0016020">
    <property type="term" value="C:membrane"/>
    <property type="evidence" value="ECO:0007669"/>
    <property type="project" value="TreeGrafter"/>
</dbReference>
<dbReference type="Gene3D" id="1.20.58.80">
    <property type="entry name" value="Phosphotransferase system, lactose/cellobiose-type IIA subunit"/>
    <property type="match status" value="1"/>
</dbReference>
<keyword evidence="4" id="KW-0479">Metal-binding</keyword>
<evidence type="ECO:0000313" key="13">
    <source>
        <dbReference type="Proteomes" id="UP000236305"/>
    </source>
</evidence>
<dbReference type="GO" id="GO:0070536">
    <property type="term" value="P:protein K63-linked deubiquitination"/>
    <property type="evidence" value="ECO:0007669"/>
    <property type="project" value="InterPro"/>
</dbReference>
<feature type="compositionally biased region" description="Pro residues" evidence="9">
    <location>
        <begin position="253"/>
        <end position="263"/>
    </location>
</feature>
<dbReference type="SMART" id="SM00232">
    <property type="entry name" value="JAB_MPN"/>
    <property type="match status" value="1"/>
</dbReference>
<comment type="cofactor">
    <cofactor evidence="1">
        <name>Zn(2+)</name>
        <dbReference type="ChEBI" id="CHEBI:29105"/>
    </cofactor>
</comment>
<evidence type="ECO:0000256" key="4">
    <source>
        <dbReference type="ARBA" id="ARBA00022723"/>
    </source>
</evidence>
<dbReference type="Pfam" id="PF01398">
    <property type="entry name" value="JAB"/>
    <property type="match status" value="1"/>
</dbReference>
<reference evidence="12 14" key="2">
    <citation type="submission" date="2018-12" db="EMBL/GenBank/DDBJ databases">
        <title>Genome of Verticillium dahliae isolate Getta Getta.</title>
        <authorList>
            <person name="Gardiner D.M."/>
        </authorList>
    </citation>
    <scope>NUCLEOTIDE SEQUENCE [LARGE SCALE GENOMIC DNA]</scope>
    <source>
        <strain evidence="12 14">Getta Getta</strain>
    </source>
</reference>
<evidence type="ECO:0000259" key="10">
    <source>
        <dbReference type="PROSITE" id="PS50249"/>
    </source>
</evidence>
<proteinExistence type="inferred from homology"/>
<dbReference type="EMBL" id="MPSH01000018">
    <property type="protein sequence ID" value="PNH31059.1"/>
    <property type="molecule type" value="Genomic_DNA"/>
</dbReference>
<evidence type="ECO:0000313" key="14">
    <source>
        <dbReference type="Proteomes" id="UP000288725"/>
    </source>
</evidence>
<accession>A0A2J8DT26</accession>
<comment type="similarity">
    <text evidence="2">Belongs to the peptidase M67C family.</text>
</comment>
<evidence type="ECO:0000256" key="3">
    <source>
        <dbReference type="ARBA" id="ARBA00022670"/>
    </source>
</evidence>
<dbReference type="AlphaFoldDB" id="A0A2J8DT26"/>
<dbReference type="InterPro" id="IPR000555">
    <property type="entry name" value="JAMM/MPN+_dom"/>
</dbReference>
<dbReference type="InterPro" id="IPR044098">
    <property type="entry name" value="STAMBP/STALP-like_MPN"/>
</dbReference>
<organism evidence="11 13">
    <name type="scientific">Verticillium dahliae</name>
    <name type="common">Verticillium wilt</name>
    <dbReference type="NCBI Taxonomy" id="27337"/>
    <lineage>
        <taxon>Eukaryota</taxon>
        <taxon>Fungi</taxon>
        <taxon>Dikarya</taxon>
        <taxon>Ascomycota</taxon>
        <taxon>Pezizomycotina</taxon>
        <taxon>Sordariomycetes</taxon>
        <taxon>Hypocreomycetidae</taxon>
        <taxon>Glomerellales</taxon>
        <taxon>Plectosphaerellaceae</taxon>
        <taxon>Verticillium</taxon>
    </lineage>
</organism>
<name>A0A2J8DT26_VERDA</name>
<feature type="compositionally biased region" description="Basic and acidic residues" evidence="9">
    <location>
        <begin position="298"/>
        <end position="311"/>
    </location>
</feature>
<feature type="region of interest" description="Disordered" evidence="9">
    <location>
        <begin position="128"/>
        <end position="147"/>
    </location>
</feature>
<evidence type="ECO:0000313" key="12">
    <source>
        <dbReference type="EMBL" id="RXG42953.1"/>
    </source>
</evidence>
<feature type="region of interest" description="Disordered" evidence="9">
    <location>
        <begin position="184"/>
        <end position="215"/>
    </location>
</feature>
<feature type="compositionally biased region" description="Pro residues" evidence="9">
    <location>
        <begin position="330"/>
        <end position="341"/>
    </location>
</feature>
<keyword evidence="6" id="KW-0378">Hydrolase</keyword>
<dbReference type="PANTHER" id="PTHR12947">
    <property type="entry name" value="AMSH-LIKE PROTEASE"/>
    <property type="match status" value="1"/>
</dbReference>
<dbReference type="GO" id="GO:0061578">
    <property type="term" value="F:K63-linked deubiquitinase activity"/>
    <property type="evidence" value="ECO:0007669"/>
    <property type="project" value="InterPro"/>
</dbReference>
<keyword evidence="3" id="KW-0645">Protease</keyword>
<keyword evidence="7" id="KW-0862">Zinc</keyword>
<dbReference type="SUPFAM" id="SSF140856">
    <property type="entry name" value="USP8 N-terminal domain-like"/>
    <property type="match status" value="1"/>
</dbReference>
<evidence type="ECO:0000256" key="5">
    <source>
        <dbReference type="ARBA" id="ARBA00022786"/>
    </source>
</evidence>
<evidence type="ECO:0000256" key="2">
    <source>
        <dbReference type="ARBA" id="ARBA00010981"/>
    </source>
</evidence>
<dbReference type="PROSITE" id="PS50249">
    <property type="entry name" value="MPN"/>
    <property type="match status" value="1"/>
</dbReference>
<keyword evidence="8" id="KW-0482">Metalloprotease</keyword>
<evidence type="ECO:0000256" key="9">
    <source>
        <dbReference type="SAM" id="MobiDB-lite"/>
    </source>
</evidence>
<evidence type="ECO:0000256" key="1">
    <source>
        <dbReference type="ARBA" id="ARBA00001947"/>
    </source>
</evidence>
<keyword evidence="5" id="KW-0833">Ubl conjugation pathway</keyword>
<sequence>MNGASAPRPSRPTNTKELAAMGDNFEFQPTVPFKHWARSADVLYQEAGFAMQDHDYRKAYVMLWRHSSLVLKHLDTHPDAKLPENKAFTKALRKRQANEVFRRLEQLKPLIDSEYDEWARMTAASKKAAIEQEDSKPTTYNDFAARDPSLGGRARVLDAGDNQEFAVDLAQRDFIRRDTMKRGIRRAGVSVEQEQERRRGGAWDGWQGGQPDTTNDAEELRRQMEATRQRLDDNQGGYQRVEDAFSQTGASRPHPPSPPPKIPSQPYHYPSVSKPKPVQWDSAPLEPRRSDIAAPSKPPKELDIPPYKHDVVPPSRPLKESLPTYKRLPTPEPAAPAAPTRPPKEQEVEAPAKEQRVAFRPAAYLENGDPIRPVFIPSDLRHKFLEIASGNTRKGLEMCGILCGRPINNALFISCLLIPEQKCTSDTCETENESAQLEYCINEDLLVLGWIHTHPTQTCFMSSRDLHTQAGYQIMMPESIAIVCAPQHQPSHGIFRLTNPPGLPHILNCNQAAMFHQHHIDNIYTKASNPPGHVFQSDKLHWYVKDLRPKN</sequence>
<feature type="region of interest" description="Disordered" evidence="9">
    <location>
        <begin position="245"/>
        <end position="353"/>
    </location>
</feature>
<dbReference type="InterPro" id="IPR015063">
    <property type="entry name" value="USP8_dimer"/>
</dbReference>
<dbReference type="EMBL" id="RSDZ01000119">
    <property type="protein sequence ID" value="RXG42953.1"/>
    <property type="molecule type" value="Genomic_DNA"/>
</dbReference>
<dbReference type="Proteomes" id="UP000236305">
    <property type="component" value="Unassembled WGS sequence"/>
</dbReference>
<gene>
    <name evidence="11" type="ORF">BJF96_g5780</name>
    <name evidence="12" type="ORF">VDGE_02174</name>
</gene>
<dbReference type="FunFam" id="3.40.140.10:FF:000033">
    <property type="entry name" value="AMSH-like protease sst2"/>
    <property type="match status" value="1"/>
</dbReference>